<feature type="binding site" evidence="4">
    <location>
        <position position="90"/>
    </location>
    <ligand>
        <name>S-adenosyl-L-methionine</name>
        <dbReference type="ChEBI" id="CHEBI:59789"/>
    </ligand>
</feature>
<dbReference type="GO" id="GO:0008171">
    <property type="term" value="F:O-methyltransferase activity"/>
    <property type="evidence" value="ECO:0007669"/>
    <property type="project" value="InterPro"/>
</dbReference>
<dbReference type="GO" id="GO:0016300">
    <property type="term" value="F:tRNA (uridine) methyltransferase activity"/>
    <property type="evidence" value="ECO:0007669"/>
    <property type="project" value="UniProtKB-UniRule"/>
</dbReference>
<dbReference type="InterPro" id="IPR050362">
    <property type="entry name" value="Cation-dep_OMT"/>
</dbReference>
<dbReference type="EMBL" id="JAHLFQ010000169">
    <property type="protein sequence ID" value="MBU3804574.1"/>
    <property type="molecule type" value="Genomic_DNA"/>
</dbReference>
<keyword evidence="4" id="KW-0460">Magnesium</keyword>
<dbReference type="PANTHER" id="PTHR10509">
    <property type="entry name" value="O-METHYLTRANSFERASE-RELATED"/>
    <property type="match status" value="1"/>
</dbReference>
<dbReference type="InterPro" id="IPR002935">
    <property type="entry name" value="SAM_O-MeTrfase"/>
</dbReference>
<reference evidence="5" key="2">
    <citation type="submission" date="2021-04" db="EMBL/GenBank/DDBJ databases">
        <authorList>
            <person name="Gilroy R."/>
        </authorList>
    </citation>
    <scope>NUCLEOTIDE SEQUENCE</scope>
    <source>
        <strain evidence="5">B5-657</strain>
    </source>
</reference>
<dbReference type="Proteomes" id="UP000824229">
    <property type="component" value="Unassembled WGS sequence"/>
</dbReference>
<dbReference type="InterPro" id="IPR043675">
    <property type="entry name" value="TrmR_methyltr"/>
</dbReference>
<dbReference type="GO" id="GO:0008757">
    <property type="term" value="F:S-adenosylmethionine-dependent methyltransferase activity"/>
    <property type="evidence" value="ECO:0007669"/>
    <property type="project" value="TreeGrafter"/>
</dbReference>
<dbReference type="PROSITE" id="PS51682">
    <property type="entry name" value="SAM_OMT_I"/>
    <property type="match status" value="1"/>
</dbReference>
<keyword evidence="4" id="KW-0479">Metal-binding</keyword>
<dbReference type="InterPro" id="IPR029063">
    <property type="entry name" value="SAM-dependent_MTases_sf"/>
</dbReference>
<feature type="binding site" evidence="4">
    <location>
        <position position="164"/>
    </location>
    <ligand>
        <name>Mg(2+)</name>
        <dbReference type="ChEBI" id="CHEBI:18420"/>
    </ligand>
</feature>
<proteinExistence type="inferred from homology"/>
<sequence length="226" mass="25341">MSEISYSYIVEYIRALHTVPNSSILAEIETQIASEAETWPIIKPEVADFMRVQLSLIKPSTILEIGTAVGYSSILMSEYLNKNGKITTLERFPYMIQKATKNIKRAGLEKTIEIIEGDAVNTLLTLPSAHYDVVFMDCAKGQYINFLPECIRVLKPGGLLITDNVLHKGSVAKSRYLIDRRQRTTHSRLRDFLWTIMHSDELVSTVMPIGDGVALSYKIGGNTNES</sequence>
<dbReference type="AlphaFoldDB" id="A0A9E2NLY4"/>
<feature type="binding site" evidence="4">
    <location>
        <position position="42"/>
    </location>
    <ligand>
        <name>S-adenosyl-L-methionine</name>
        <dbReference type="ChEBI" id="CHEBI:59789"/>
    </ligand>
</feature>
<comment type="catalytic activity">
    <reaction evidence="4">
        <text>5-hydroxyuridine(34) in tRNA + S-adenosyl-L-methionine = 5-methoxyuridine(34) in tRNA + S-adenosyl-L-homocysteine + H(+)</text>
        <dbReference type="Rhea" id="RHEA:60524"/>
        <dbReference type="Rhea" id="RHEA-COMP:13381"/>
        <dbReference type="Rhea" id="RHEA-COMP:15591"/>
        <dbReference type="ChEBI" id="CHEBI:15378"/>
        <dbReference type="ChEBI" id="CHEBI:57856"/>
        <dbReference type="ChEBI" id="CHEBI:59789"/>
        <dbReference type="ChEBI" id="CHEBI:136877"/>
        <dbReference type="ChEBI" id="CHEBI:143860"/>
    </reaction>
</comment>
<dbReference type="CDD" id="cd02440">
    <property type="entry name" value="AdoMet_MTases"/>
    <property type="match status" value="1"/>
</dbReference>
<evidence type="ECO:0000256" key="2">
    <source>
        <dbReference type="ARBA" id="ARBA00022679"/>
    </source>
</evidence>
<dbReference type="GO" id="GO:0030488">
    <property type="term" value="P:tRNA methylation"/>
    <property type="evidence" value="ECO:0007669"/>
    <property type="project" value="UniProtKB-UniRule"/>
</dbReference>
<organism evidence="5 6">
    <name type="scientific">Candidatus Cellulosilyticum pullistercoris</name>
    <dbReference type="NCBI Taxonomy" id="2838521"/>
    <lineage>
        <taxon>Bacteria</taxon>
        <taxon>Bacillati</taxon>
        <taxon>Bacillota</taxon>
        <taxon>Clostridia</taxon>
        <taxon>Lachnospirales</taxon>
        <taxon>Cellulosilyticaceae</taxon>
        <taxon>Cellulosilyticum</taxon>
    </lineage>
</organism>
<dbReference type="HAMAP" id="MF_02217">
    <property type="entry name" value="TrmR_methyltr"/>
    <property type="match status" value="1"/>
</dbReference>
<evidence type="ECO:0000256" key="1">
    <source>
        <dbReference type="ARBA" id="ARBA00022603"/>
    </source>
</evidence>
<comment type="subunit">
    <text evidence="4">Homodimer.</text>
</comment>
<evidence type="ECO:0000256" key="4">
    <source>
        <dbReference type="HAMAP-Rule" id="MF_02217"/>
    </source>
</evidence>
<dbReference type="PANTHER" id="PTHR10509:SF14">
    <property type="entry name" value="CAFFEOYL-COA O-METHYLTRANSFERASE 3-RELATED"/>
    <property type="match status" value="1"/>
</dbReference>
<comment type="caution">
    <text evidence="5">The sequence shown here is derived from an EMBL/GenBank/DDBJ whole genome shotgun (WGS) entry which is preliminary data.</text>
</comment>
<keyword evidence="1 4" id="KW-0489">Methyltransferase</keyword>
<comment type="function">
    <text evidence="4">Catalyzes the methylation of 5-hydroxyuridine (ho5U) to form 5-methoxyuridine (mo5U) at position 34 in tRNAs.</text>
</comment>
<keyword evidence="4" id="KW-0819">tRNA processing</keyword>
<evidence type="ECO:0000256" key="3">
    <source>
        <dbReference type="ARBA" id="ARBA00022691"/>
    </source>
</evidence>
<dbReference type="EC" id="2.1.1.-" evidence="4"/>
<reference evidence="5" key="1">
    <citation type="journal article" date="2021" name="PeerJ">
        <title>Extensive microbial diversity within the chicken gut microbiome revealed by metagenomics and culture.</title>
        <authorList>
            <person name="Gilroy R."/>
            <person name="Ravi A."/>
            <person name="Getino M."/>
            <person name="Pursley I."/>
            <person name="Horton D.L."/>
            <person name="Alikhan N.F."/>
            <person name="Baker D."/>
            <person name="Gharbi K."/>
            <person name="Hall N."/>
            <person name="Watson M."/>
            <person name="Adriaenssens E.M."/>
            <person name="Foster-Nyarko E."/>
            <person name="Jarju S."/>
            <person name="Secka A."/>
            <person name="Antonio M."/>
            <person name="Oren A."/>
            <person name="Chaudhuri R.R."/>
            <person name="La Ragione R."/>
            <person name="Hildebrand F."/>
            <person name="Pallen M.J."/>
        </authorList>
    </citation>
    <scope>NUCLEOTIDE SEQUENCE</scope>
    <source>
        <strain evidence="5">B5-657</strain>
    </source>
</reference>
<keyword evidence="3 4" id="KW-0949">S-adenosyl-L-methionine</keyword>
<feature type="binding site" evidence="4">
    <location>
        <position position="72"/>
    </location>
    <ligand>
        <name>S-adenosyl-L-methionine</name>
        <dbReference type="ChEBI" id="CHEBI:59789"/>
    </ligand>
</feature>
<evidence type="ECO:0000313" key="5">
    <source>
        <dbReference type="EMBL" id="MBU3804574.1"/>
    </source>
</evidence>
<name>A0A9E2NLY4_9FIRM</name>
<gene>
    <name evidence="4" type="primary">trmR</name>
    <name evidence="5" type="ORF">H9872_07440</name>
</gene>
<protein>
    <recommendedName>
        <fullName evidence="4">tRNA 5-hydroxyuridine methyltransferase</fullName>
        <ecNumber evidence="4">2.1.1.-</ecNumber>
    </recommendedName>
    <alternativeName>
        <fullName evidence="4">ho5U methyltransferase</fullName>
    </alternativeName>
</protein>
<feature type="binding site" evidence="4">
    <location>
        <begin position="118"/>
        <end position="119"/>
    </location>
    <ligand>
        <name>S-adenosyl-L-methionine</name>
        <dbReference type="ChEBI" id="CHEBI:59789"/>
    </ligand>
</feature>
<feature type="binding site" evidence="4">
    <location>
        <position position="137"/>
    </location>
    <ligand>
        <name>S-adenosyl-L-methionine</name>
        <dbReference type="ChEBI" id="CHEBI:59789"/>
    </ligand>
</feature>
<accession>A0A9E2NLY4</accession>
<keyword evidence="2 4" id="KW-0808">Transferase</keyword>
<dbReference type="GO" id="GO:0000287">
    <property type="term" value="F:magnesium ion binding"/>
    <property type="evidence" value="ECO:0007669"/>
    <property type="project" value="UniProtKB-UniRule"/>
</dbReference>
<dbReference type="Pfam" id="PF01596">
    <property type="entry name" value="Methyltransf_3"/>
    <property type="match status" value="1"/>
</dbReference>
<evidence type="ECO:0000313" key="6">
    <source>
        <dbReference type="Proteomes" id="UP000824229"/>
    </source>
</evidence>
<dbReference type="SUPFAM" id="SSF53335">
    <property type="entry name" value="S-adenosyl-L-methionine-dependent methyltransferases"/>
    <property type="match status" value="1"/>
</dbReference>
<dbReference type="Gene3D" id="3.40.50.150">
    <property type="entry name" value="Vaccinia Virus protein VP39"/>
    <property type="match status" value="1"/>
</dbReference>
<feature type="binding site" evidence="4">
    <location>
        <position position="163"/>
    </location>
    <ligand>
        <name>Mg(2+)</name>
        <dbReference type="ChEBI" id="CHEBI:18420"/>
    </ligand>
</feature>
<comment type="similarity">
    <text evidence="4">Belongs to the class I-like SAM-binding methyltransferase superfamily. Cation-dependent O-methyltransferase family.</text>
</comment>
<feature type="binding site" evidence="4">
    <location>
        <position position="137"/>
    </location>
    <ligand>
        <name>Mg(2+)</name>
        <dbReference type="ChEBI" id="CHEBI:18420"/>
    </ligand>
</feature>